<dbReference type="InterPro" id="IPR050343">
    <property type="entry name" value="RsuA_PseudoU_synthase"/>
</dbReference>
<dbReference type="InterPro" id="IPR036986">
    <property type="entry name" value="S4_RNA-bd_sf"/>
</dbReference>
<keyword evidence="8" id="KW-1185">Reference proteome</keyword>
<dbReference type="PROSITE" id="PS01149">
    <property type="entry name" value="PSI_RSU"/>
    <property type="match status" value="1"/>
</dbReference>
<feature type="domain" description="RNA-binding S4" evidence="6">
    <location>
        <begin position="4"/>
        <end position="61"/>
    </location>
</feature>
<dbReference type="SUPFAM" id="SSF55174">
    <property type="entry name" value="Alpha-L RNA-binding motif"/>
    <property type="match status" value="1"/>
</dbReference>
<keyword evidence="3 5" id="KW-0413">Isomerase</keyword>
<dbReference type="RefSeq" id="WP_185125767.1">
    <property type="nucleotide sequence ID" value="NZ_CAJEWD010000008.1"/>
</dbReference>
<dbReference type="AlphaFoldDB" id="A0A6V7RKL4"/>
<organism evidence="7 8">
    <name type="scientific">Jeotgalicoccus meleagridis</name>
    <dbReference type="NCBI Taxonomy" id="2759181"/>
    <lineage>
        <taxon>Bacteria</taxon>
        <taxon>Bacillati</taxon>
        <taxon>Bacillota</taxon>
        <taxon>Bacilli</taxon>
        <taxon>Bacillales</taxon>
        <taxon>Staphylococcaceae</taxon>
        <taxon>Jeotgalicoccus</taxon>
    </lineage>
</organism>
<evidence type="ECO:0000256" key="1">
    <source>
        <dbReference type="ARBA" id="ARBA00008348"/>
    </source>
</evidence>
<dbReference type="Pfam" id="PF01479">
    <property type="entry name" value="S4"/>
    <property type="match status" value="1"/>
</dbReference>
<dbReference type="PROSITE" id="PS50889">
    <property type="entry name" value="S4"/>
    <property type="match status" value="1"/>
</dbReference>
<evidence type="ECO:0000259" key="6">
    <source>
        <dbReference type="SMART" id="SM00363"/>
    </source>
</evidence>
<dbReference type="Gene3D" id="3.30.70.1560">
    <property type="entry name" value="Alpha-L RNA-binding motif"/>
    <property type="match status" value="1"/>
</dbReference>
<dbReference type="InterPro" id="IPR020094">
    <property type="entry name" value="TruA/RsuA/RluB/E/F_N"/>
</dbReference>
<gene>
    <name evidence="7" type="primary">rluB</name>
    <name evidence="7" type="ORF">JEODO184_01252</name>
</gene>
<protein>
    <recommendedName>
        <fullName evidence="5">Pseudouridine synthase</fullName>
        <ecNumber evidence="5">5.4.99.-</ecNumber>
    </recommendedName>
</protein>
<evidence type="ECO:0000313" key="8">
    <source>
        <dbReference type="Proteomes" id="UP000589351"/>
    </source>
</evidence>
<comment type="caution">
    <text evidence="7">The sequence shown here is derived from an EMBL/GenBank/DDBJ whole genome shotgun (WGS) entry which is preliminary data.</text>
</comment>
<dbReference type="GO" id="GO:0003723">
    <property type="term" value="F:RNA binding"/>
    <property type="evidence" value="ECO:0007669"/>
    <property type="project" value="UniProtKB-KW"/>
</dbReference>
<dbReference type="FunFam" id="3.30.70.1560:FF:000001">
    <property type="entry name" value="Pseudouridine synthase"/>
    <property type="match status" value="1"/>
</dbReference>
<accession>A0A6V7RKL4</accession>
<dbReference type="InterPro" id="IPR002942">
    <property type="entry name" value="S4_RNA-bd"/>
</dbReference>
<dbReference type="GO" id="GO:0000455">
    <property type="term" value="P:enzyme-directed rRNA pseudouridine synthesis"/>
    <property type="evidence" value="ECO:0007669"/>
    <property type="project" value="UniProtKB-ARBA"/>
</dbReference>
<dbReference type="PANTHER" id="PTHR47683:SF2">
    <property type="entry name" value="RNA-BINDING S4 DOMAIN-CONTAINING PROTEIN"/>
    <property type="match status" value="1"/>
</dbReference>
<dbReference type="PANTHER" id="PTHR47683">
    <property type="entry name" value="PSEUDOURIDINE SYNTHASE FAMILY PROTEIN-RELATED"/>
    <property type="match status" value="1"/>
</dbReference>
<evidence type="ECO:0000256" key="2">
    <source>
        <dbReference type="ARBA" id="ARBA00022884"/>
    </source>
</evidence>
<dbReference type="FunFam" id="3.10.290.10:FF:000003">
    <property type="entry name" value="Pseudouridine synthase"/>
    <property type="match status" value="1"/>
</dbReference>
<evidence type="ECO:0000256" key="4">
    <source>
        <dbReference type="PROSITE-ProRule" id="PRU00182"/>
    </source>
</evidence>
<keyword evidence="2 4" id="KW-0694">RNA-binding</keyword>
<dbReference type="Pfam" id="PF00849">
    <property type="entry name" value="PseudoU_synth_2"/>
    <property type="match status" value="1"/>
</dbReference>
<dbReference type="InterPro" id="IPR020103">
    <property type="entry name" value="PsdUridine_synth_cat_dom_sf"/>
</dbReference>
<dbReference type="NCBIfam" id="TIGR00093">
    <property type="entry name" value="pseudouridine synthase"/>
    <property type="match status" value="1"/>
</dbReference>
<proteinExistence type="inferred from homology"/>
<dbReference type="EC" id="5.4.99.-" evidence="5"/>
<dbReference type="InterPro" id="IPR000748">
    <property type="entry name" value="PsdUridine_synth_RsuA/RluB/E/F"/>
</dbReference>
<dbReference type="InterPro" id="IPR006145">
    <property type="entry name" value="PsdUridine_synth_RsuA/RluA"/>
</dbReference>
<comment type="similarity">
    <text evidence="1 5">Belongs to the pseudouridine synthase RsuA family.</text>
</comment>
<dbReference type="EMBL" id="CAJEWD010000008">
    <property type="protein sequence ID" value="CAD2077837.1"/>
    <property type="molecule type" value="Genomic_DNA"/>
</dbReference>
<reference evidence="7 8" key="1">
    <citation type="submission" date="2020-07" db="EMBL/GenBank/DDBJ databases">
        <authorList>
            <person name="Criscuolo A."/>
        </authorList>
    </citation>
    <scope>NUCLEOTIDE SEQUENCE [LARGE SCALE GENOMIC DNA]</scope>
    <source>
        <strain evidence="7">CIP111649</strain>
    </source>
</reference>
<dbReference type="SUPFAM" id="SSF55120">
    <property type="entry name" value="Pseudouridine synthase"/>
    <property type="match status" value="1"/>
</dbReference>
<evidence type="ECO:0000256" key="3">
    <source>
        <dbReference type="ARBA" id="ARBA00023235"/>
    </source>
</evidence>
<dbReference type="Gene3D" id="3.30.70.580">
    <property type="entry name" value="Pseudouridine synthase I, catalytic domain, N-terminal subdomain"/>
    <property type="match status" value="1"/>
</dbReference>
<dbReference type="Proteomes" id="UP000589351">
    <property type="component" value="Unassembled WGS sequence"/>
</dbReference>
<sequence>MTSTRLNKKIADAGITSRRKAEQLILDGRVSVNDKTVTELATKVTDKDKVTVDGVVITKEEPVHLLYYKPTGEISASEDDKKRETVIDAFDDIDARLYPVGRLDYDTSGILLVTNDGEFTQLMTHPKYEMKKTYRAKIDGILLRHQQDEMRRGIKLDDGMTAPCELKVIRDKVGKDMIVEITIHEGRNRQVRRMFEHYGLKVNKLTRIRFDFLTLEGLKEGDYRYLKPHEVKKLISNAQQSR</sequence>
<evidence type="ECO:0000256" key="5">
    <source>
        <dbReference type="RuleBase" id="RU003887"/>
    </source>
</evidence>
<dbReference type="InterPro" id="IPR018496">
    <property type="entry name" value="PsdUridine_synth_RsuA/RluB_CS"/>
</dbReference>
<dbReference type="InterPro" id="IPR042092">
    <property type="entry name" value="PsdUridine_s_RsuA/RluB/E/F_cat"/>
</dbReference>
<evidence type="ECO:0000313" key="7">
    <source>
        <dbReference type="EMBL" id="CAD2077837.1"/>
    </source>
</evidence>
<dbReference type="SMART" id="SM00363">
    <property type="entry name" value="S4"/>
    <property type="match status" value="1"/>
</dbReference>
<name>A0A6V7RKL4_9STAP</name>
<dbReference type="Gene3D" id="3.10.290.10">
    <property type="entry name" value="RNA-binding S4 domain"/>
    <property type="match status" value="1"/>
</dbReference>
<dbReference type="GO" id="GO:0005829">
    <property type="term" value="C:cytosol"/>
    <property type="evidence" value="ECO:0007669"/>
    <property type="project" value="UniProtKB-ARBA"/>
</dbReference>
<dbReference type="CDD" id="cd00165">
    <property type="entry name" value="S4"/>
    <property type="match status" value="1"/>
</dbReference>
<dbReference type="CDD" id="cd02870">
    <property type="entry name" value="PseudoU_synth_RsuA_like"/>
    <property type="match status" value="1"/>
</dbReference>
<dbReference type="GO" id="GO:0120159">
    <property type="term" value="F:rRNA pseudouridine synthase activity"/>
    <property type="evidence" value="ECO:0007669"/>
    <property type="project" value="UniProtKB-ARBA"/>
</dbReference>